<dbReference type="InterPro" id="IPR008271">
    <property type="entry name" value="Ser/Thr_kinase_AS"/>
</dbReference>
<dbReference type="Gene3D" id="1.10.510.10">
    <property type="entry name" value="Transferase(Phosphotransferase) domain 1"/>
    <property type="match status" value="1"/>
</dbReference>
<feature type="domain" description="Protein kinase" evidence="8">
    <location>
        <begin position="119"/>
        <end position="449"/>
    </location>
</feature>
<name>A0A2T9YXR7_9FUNG</name>
<feature type="binding site" evidence="7">
    <location>
        <position position="148"/>
    </location>
    <ligand>
        <name>ATP</name>
        <dbReference type="ChEBI" id="CHEBI:30616"/>
    </ligand>
</feature>
<keyword evidence="4 7" id="KW-0547">Nucleotide-binding</keyword>
<evidence type="ECO:0000256" key="3">
    <source>
        <dbReference type="ARBA" id="ARBA00022679"/>
    </source>
</evidence>
<keyword evidence="5" id="KW-0418">Kinase</keyword>
<dbReference type="EMBL" id="MBFR01000018">
    <property type="protein sequence ID" value="PVU97119.1"/>
    <property type="molecule type" value="Genomic_DNA"/>
</dbReference>
<evidence type="ECO:0000256" key="2">
    <source>
        <dbReference type="ARBA" id="ARBA00022527"/>
    </source>
</evidence>
<dbReference type="FunFam" id="1.10.510.10:FF:000571">
    <property type="entry name" value="Maternal embryonic leucine zipper kinase"/>
    <property type="match status" value="1"/>
</dbReference>
<evidence type="ECO:0000256" key="7">
    <source>
        <dbReference type="PROSITE-ProRule" id="PRU10141"/>
    </source>
</evidence>
<dbReference type="SMART" id="SM00220">
    <property type="entry name" value="S_TKc"/>
    <property type="match status" value="1"/>
</dbReference>
<keyword evidence="6 7" id="KW-0067">ATP-binding</keyword>
<keyword evidence="2" id="KW-0723">Serine/threonine-protein kinase</keyword>
<dbReference type="InterPro" id="IPR017441">
    <property type="entry name" value="Protein_kinase_ATP_BS"/>
</dbReference>
<keyword evidence="3" id="KW-0808">Transferase</keyword>
<comment type="similarity">
    <text evidence="1">Belongs to the protein kinase superfamily. CAMK Ser/Thr protein kinase family. NIM1 subfamily.</text>
</comment>
<dbReference type="GO" id="GO:0035556">
    <property type="term" value="P:intracellular signal transduction"/>
    <property type="evidence" value="ECO:0007669"/>
    <property type="project" value="TreeGrafter"/>
</dbReference>
<dbReference type="SUPFAM" id="SSF56112">
    <property type="entry name" value="Protein kinase-like (PK-like)"/>
    <property type="match status" value="1"/>
</dbReference>
<dbReference type="GO" id="GO:0005737">
    <property type="term" value="C:cytoplasm"/>
    <property type="evidence" value="ECO:0007669"/>
    <property type="project" value="TreeGrafter"/>
</dbReference>
<evidence type="ECO:0000256" key="6">
    <source>
        <dbReference type="ARBA" id="ARBA00022840"/>
    </source>
</evidence>
<comment type="caution">
    <text evidence="9">The sequence shown here is derived from an EMBL/GenBank/DDBJ whole genome shotgun (WGS) entry which is preliminary data.</text>
</comment>
<organism evidence="9 10">
    <name type="scientific">Smittium simulii</name>
    <dbReference type="NCBI Taxonomy" id="133385"/>
    <lineage>
        <taxon>Eukaryota</taxon>
        <taxon>Fungi</taxon>
        <taxon>Fungi incertae sedis</taxon>
        <taxon>Zoopagomycota</taxon>
        <taxon>Kickxellomycotina</taxon>
        <taxon>Harpellomycetes</taxon>
        <taxon>Harpellales</taxon>
        <taxon>Legeriomycetaceae</taxon>
        <taxon>Smittium</taxon>
    </lineage>
</organism>
<dbReference type="InterPro" id="IPR011009">
    <property type="entry name" value="Kinase-like_dom_sf"/>
</dbReference>
<protein>
    <recommendedName>
        <fullName evidence="8">Protein kinase domain-containing protein</fullName>
    </recommendedName>
</protein>
<dbReference type="PROSITE" id="PS00108">
    <property type="entry name" value="PROTEIN_KINASE_ST"/>
    <property type="match status" value="1"/>
</dbReference>
<dbReference type="PROSITE" id="PS50011">
    <property type="entry name" value="PROTEIN_KINASE_DOM"/>
    <property type="match status" value="1"/>
</dbReference>
<dbReference type="OrthoDB" id="193931at2759"/>
<evidence type="ECO:0000256" key="5">
    <source>
        <dbReference type="ARBA" id="ARBA00022777"/>
    </source>
</evidence>
<dbReference type="PANTHER" id="PTHR24346">
    <property type="entry name" value="MAP/MICROTUBULE AFFINITY-REGULATING KINASE"/>
    <property type="match status" value="1"/>
</dbReference>
<proteinExistence type="inferred from homology"/>
<dbReference type="AlphaFoldDB" id="A0A2T9YXR7"/>
<reference evidence="9 10" key="1">
    <citation type="journal article" date="2018" name="MBio">
        <title>Comparative Genomics Reveals the Core Gene Toolbox for the Fungus-Insect Symbiosis.</title>
        <authorList>
            <person name="Wang Y."/>
            <person name="Stata M."/>
            <person name="Wang W."/>
            <person name="Stajich J.E."/>
            <person name="White M.M."/>
            <person name="Moncalvo J.M."/>
        </authorList>
    </citation>
    <scope>NUCLEOTIDE SEQUENCE [LARGE SCALE GENOMIC DNA]</scope>
    <source>
        <strain evidence="9 10">SWE-8-4</strain>
    </source>
</reference>
<dbReference type="PROSITE" id="PS00107">
    <property type="entry name" value="PROTEIN_KINASE_ATP"/>
    <property type="match status" value="1"/>
</dbReference>
<evidence type="ECO:0000313" key="9">
    <source>
        <dbReference type="EMBL" id="PVU97119.1"/>
    </source>
</evidence>
<dbReference type="Gene3D" id="3.30.200.20">
    <property type="entry name" value="Phosphorylase Kinase, domain 1"/>
    <property type="match status" value="1"/>
</dbReference>
<dbReference type="GO" id="GO:0005524">
    <property type="term" value="F:ATP binding"/>
    <property type="evidence" value="ECO:0007669"/>
    <property type="project" value="UniProtKB-UniRule"/>
</dbReference>
<evidence type="ECO:0000313" key="10">
    <source>
        <dbReference type="Proteomes" id="UP000245383"/>
    </source>
</evidence>
<dbReference type="Proteomes" id="UP000245383">
    <property type="component" value="Unassembled WGS sequence"/>
</dbReference>
<dbReference type="STRING" id="133385.A0A2T9YXR7"/>
<dbReference type="GO" id="GO:0000226">
    <property type="term" value="P:microtubule cytoskeleton organization"/>
    <property type="evidence" value="ECO:0007669"/>
    <property type="project" value="TreeGrafter"/>
</dbReference>
<evidence type="ECO:0000256" key="1">
    <source>
        <dbReference type="ARBA" id="ARBA00010791"/>
    </source>
</evidence>
<sequence>MTVISSHHKHDAFITDSTVTPDTVVAHSYFSGNNALPHLKPYPEPSTIDSTSFKGLSKQPELASKKFNVSEPQNNHADDFGDPKAILKARKKSQALINSRNIKNLDSHKRHEKPMVGPYLLKNKIGSGSMGSVRLGFDTRFNRHVAIKIINRQDINAKVFFPNLHKISHLRSSLSKVSDISNLDFSKYTTSTGEPRNISPEDTAFLSFLLQDLDSAPEPPIQPRVAYSTKEREINENKDMRVLREVSITQLLFHPNICKMYDVMFDKNKFYLISELVLGGQLLDYIVKRGRLTENRAREIAGQIISALHYCHSNSVVHRDLKIENVLLTKNGDVKIIDFGLSNLYSAKDRLVTFCGSLYFAAPELLKANPYVGPEADIWSLGVIIFVLVSGRVPFDDPSMPILHRKIKCGKFTMPQFLSKECSHLISRLLTVDVTKRATMDEIINHKWITGIGLTSLVLPIPRRVPLIHPGQLDQYIIQVMADYVGLGLGSEDLIKQHMIHVISSSSYRDHQRMIFKPYLELYKSKSQTLRQDSSTEQENIVDSLAKSFDNIFNFNDFSISPENHEQLLESKSKENTSYEQTDLYENSNLSVPDFNANIFFDDIRTSCNFLQDNNTNLPLKNVKPVQKNSLSSVNIINTPNIFDNSGSNPLRNLNDFSSSNDTCLSNNAEVDIQKLIE</sequence>
<dbReference type="PANTHER" id="PTHR24346:SF82">
    <property type="entry name" value="KP78A-RELATED"/>
    <property type="match status" value="1"/>
</dbReference>
<evidence type="ECO:0000259" key="8">
    <source>
        <dbReference type="PROSITE" id="PS50011"/>
    </source>
</evidence>
<gene>
    <name evidence="9" type="ORF">BB561_000765</name>
</gene>
<dbReference type="InterPro" id="IPR000719">
    <property type="entry name" value="Prot_kinase_dom"/>
</dbReference>
<accession>A0A2T9YXR7</accession>
<keyword evidence="10" id="KW-1185">Reference proteome</keyword>
<evidence type="ECO:0000256" key="4">
    <source>
        <dbReference type="ARBA" id="ARBA00022741"/>
    </source>
</evidence>
<dbReference type="GO" id="GO:0004674">
    <property type="term" value="F:protein serine/threonine kinase activity"/>
    <property type="evidence" value="ECO:0007669"/>
    <property type="project" value="UniProtKB-KW"/>
</dbReference>
<dbReference type="Pfam" id="PF00069">
    <property type="entry name" value="Pkinase"/>
    <property type="match status" value="1"/>
</dbReference>